<protein>
    <submittedName>
        <fullName evidence="1">Uncharacterized protein</fullName>
    </submittedName>
</protein>
<name>A0A8S9JY73_BRACR</name>
<reference evidence="1" key="1">
    <citation type="submission" date="2019-12" db="EMBL/GenBank/DDBJ databases">
        <title>Genome sequencing and annotation of Brassica cretica.</title>
        <authorList>
            <person name="Studholme D.J."/>
            <person name="Sarris P.F."/>
        </authorList>
    </citation>
    <scope>NUCLEOTIDE SEQUENCE</scope>
    <source>
        <strain evidence="1">PFS-102/07</strain>
        <tissue evidence="1">Leaf</tissue>
    </source>
</reference>
<accession>A0A8S9JY73</accession>
<gene>
    <name evidence="1" type="ORF">F2Q70_00035854</name>
</gene>
<sequence length="147" mass="16320">MSPILDRIVRDGLWTSGSRDLTKIRWREGNKSWTSDLGAGQAVGQLISAWQSILVRTSVDGSEQLPDGYWTVPPVRVRRWVRLGQRSDQGPGKGSSSQFLMEGTNMGAVTDGYHAERRKGAVVDGCFFPWNRFGLGQLRAVKSDLLL</sequence>
<dbReference type="AlphaFoldDB" id="A0A8S9JY73"/>
<organism evidence="1">
    <name type="scientific">Brassica cretica</name>
    <name type="common">Mustard</name>
    <dbReference type="NCBI Taxonomy" id="69181"/>
    <lineage>
        <taxon>Eukaryota</taxon>
        <taxon>Viridiplantae</taxon>
        <taxon>Streptophyta</taxon>
        <taxon>Embryophyta</taxon>
        <taxon>Tracheophyta</taxon>
        <taxon>Spermatophyta</taxon>
        <taxon>Magnoliopsida</taxon>
        <taxon>eudicotyledons</taxon>
        <taxon>Gunneridae</taxon>
        <taxon>Pentapetalae</taxon>
        <taxon>rosids</taxon>
        <taxon>malvids</taxon>
        <taxon>Brassicales</taxon>
        <taxon>Brassicaceae</taxon>
        <taxon>Brassiceae</taxon>
        <taxon>Brassica</taxon>
    </lineage>
</organism>
<comment type="caution">
    <text evidence="1">The sequence shown here is derived from an EMBL/GenBank/DDBJ whole genome shotgun (WGS) entry which is preliminary data.</text>
</comment>
<evidence type="ECO:0000313" key="1">
    <source>
        <dbReference type="EMBL" id="KAF2586789.1"/>
    </source>
</evidence>
<dbReference type="EMBL" id="QGKY02000246">
    <property type="protein sequence ID" value="KAF2586789.1"/>
    <property type="molecule type" value="Genomic_DNA"/>
</dbReference>
<proteinExistence type="predicted"/>